<dbReference type="Pfam" id="PF00536">
    <property type="entry name" value="SAM_1"/>
    <property type="match status" value="1"/>
</dbReference>
<feature type="compositionally biased region" description="Polar residues" evidence="2">
    <location>
        <begin position="143"/>
        <end position="167"/>
    </location>
</feature>
<dbReference type="GeneID" id="111085268"/>
<evidence type="ECO:0000259" key="3">
    <source>
        <dbReference type="SMART" id="SM00454"/>
    </source>
</evidence>
<gene>
    <name evidence="5" type="primary">LOC111085268</name>
</gene>
<dbReference type="SMART" id="SM00454">
    <property type="entry name" value="SAM"/>
    <property type="match status" value="1"/>
</dbReference>
<feature type="region of interest" description="Disordered" evidence="2">
    <location>
        <begin position="565"/>
        <end position="599"/>
    </location>
</feature>
<feature type="domain" description="SAM" evidence="3">
    <location>
        <begin position="949"/>
        <end position="1013"/>
    </location>
</feature>
<dbReference type="CDD" id="cd09487">
    <property type="entry name" value="SAM_superfamily"/>
    <property type="match status" value="1"/>
</dbReference>
<feature type="compositionally biased region" description="Basic and acidic residues" evidence="2">
    <location>
        <begin position="238"/>
        <end position="249"/>
    </location>
</feature>
<feature type="compositionally biased region" description="Polar residues" evidence="2">
    <location>
        <begin position="1"/>
        <end position="16"/>
    </location>
</feature>
<feature type="compositionally biased region" description="Basic and acidic residues" evidence="2">
    <location>
        <begin position="397"/>
        <end position="412"/>
    </location>
</feature>
<reference evidence="5" key="1">
    <citation type="submission" date="2025-08" db="UniProtKB">
        <authorList>
            <consortium name="RefSeq"/>
        </authorList>
    </citation>
    <scope>IDENTIFICATION</scope>
    <source>
        <tissue evidence="5">Muscle</tissue>
    </source>
</reference>
<feature type="compositionally biased region" description="Basic and acidic residues" evidence="2">
    <location>
        <begin position="828"/>
        <end position="838"/>
    </location>
</feature>
<feature type="region of interest" description="Disordered" evidence="2">
    <location>
        <begin position="397"/>
        <end position="512"/>
    </location>
</feature>
<dbReference type="InterPro" id="IPR013761">
    <property type="entry name" value="SAM/pointed_sf"/>
</dbReference>
<feature type="region of interest" description="Disordered" evidence="2">
    <location>
        <begin position="1"/>
        <end position="38"/>
    </location>
</feature>
<sequence length="1021" mass="113818">MQTKNINQDMQAAQNASERENSHVLENQKMEDKNITPSSTPFLERIASARHQFSSDRLISDDDDHGSGTCSNEIKPALPPKPTKVPPPYRAPPRPPVPAFGFRPSTAPPERTRTMSALPGSAEEPGYSKELTVSKPVGERFVSLQQRLRSLLNHSPTGSNTNDQQKQTQRKDTEEQSTLFNGAANLSTERGLDNPGLSLSTHELRSMSLPARAVSDQSREKPESYFPQREPQDLYDLQNRDQNLRESPDVARPQICSETEPNKSEENANTENLRDACSKLFGGERTTYWSNCITANHTYINMGHNFKSSYEYEKVVPKESIGKPCQERKSSFDNVAVPHESSARGIFERLPCNSKIVKQYDTHWNLEHPSTDGEGFRTKSSTLDSSRLCLKDTYEKRSSTLGETDPKSKLTEGRMGSASCSPYVRITGLQDNKRSSEGRLPRDEMVTPSDQYKSSSESGRGTLRSGSHSLKSPASVKSRTPSEGSILDTSIDSDHSAGVVRWPNKTTTAPPYEASIATATPDTEALHWSDSVETEMKQIFNKSKPSTLYRKEEAIHDVGFSADGTCSESMSVTPPLPPLSPPDSPTLTQKSSPQVSPKTKYKLSSSATALNVTSITDCRNRKDQLEGKNYCHDLTATMTSGKGVPAKKTGIRRTASITQGSFKHWDTRTKHVASRSIVGNTNAHQRAQQYQLNGSNRPATHSEAIQAAAGSIHGLTSYTDPIDAEVTSTTTGLDMESLLEDPDDYSSEISATTSNVENNDVGLIRKQLDGLETMYSEVLRLLGLKHNNKRVLNSRSGAADGLRSTRRRIHGSLSSLTGRSSVSRGTHSFKDRRSQEQRRRLKESRIGAPNKRLQRLESHVVTLARSVAHLSSEMRTQQVLVQELEALRQDVNWLQEQLRTIELSAGNVVSNYPGARASRGQHSREREKFRRDFLELNNPGRIQKLTKFFGDEPPLLRQFLKKLGYEKYAASFEGEKIGIMELPYLTEERLQKIGIPMGPRMRILQEAQMSFRQDQFNIYIV</sequence>
<dbReference type="Proteomes" id="UP000694941">
    <property type="component" value="Unplaced"/>
</dbReference>
<dbReference type="RefSeq" id="XP_022238729.1">
    <property type="nucleotide sequence ID" value="XM_022383021.1"/>
</dbReference>
<feature type="compositionally biased region" description="Basic and acidic residues" evidence="2">
    <location>
        <begin position="260"/>
        <end position="270"/>
    </location>
</feature>
<evidence type="ECO:0000256" key="1">
    <source>
        <dbReference type="SAM" id="Coils"/>
    </source>
</evidence>
<accession>A0ABM1S524</accession>
<name>A0ABM1S524_LIMPO</name>
<feature type="region of interest" description="Disordered" evidence="2">
    <location>
        <begin position="53"/>
        <end position="176"/>
    </location>
</feature>
<keyword evidence="1" id="KW-0175">Coiled coil</keyword>
<dbReference type="InterPro" id="IPR001660">
    <property type="entry name" value="SAM"/>
</dbReference>
<evidence type="ECO:0000256" key="2">
    <source>
        <dbReference type="SAM" id="MobiDB-lite"/>
    </source>
</evidence>
<dbReference type="SUPFAM" id="SSF47769">
    <property type="entry name" value="SAM/Pointed domain"/>
    <property type="match status" value="1"/>
</dbReference>
<feature type="region of interest" description="Disordered" evidence="2">
    <location>
        <begin position="210"/>
        <end position="270"/>
    </location>
</feature>
<feature type="compositionally biased region" description="Pro residues" evidence="2">
    <location>
        <begin position="574"/>
        <end position="584"/>
    </location>
</feature>
<keyword evidence="4" id="KW-1185">Reference proteome</keyword>
<feature type="compositionally biased region" description="Basic and acidic residues" evidence="2">
    <location>
        <begin position="17"/>
        <end position="34"/>
    </location>
</feature>
<feature type="region of interest" description="Disordered" evidence="2">
    <location>
        <begin position="810"/>
        <end position="849"/>
    </location>
</feature>
<evidence type="ECO:0000313" key="5">
    <source>
        <dbReference type="RefSeq" id="XP_022238729.1"/>
    </source>
</evidence>
<feature type="compositionally biased region" description="Basic and acidic residues" evidence="2">
    <location>
        <begin position="431"/>
        <end position="445"/>
    </location>
</feature>
<feature type="coiled-coil region" evidence="1">
    <location>
        <begin position="877"/>
        <end position="904"/>
    </location>
</feature>
<feature type="compositionally biased region" description="Polar residues" evidence="2">
    <location>
        <begin position="589"/>
        <end position="599"/>
    </location>
</feature>
<protein>
    <submittedName>
        <fullName evidence="5">Uncharacterized protein LOC111085268</fullName>
    </submittedName>
</protein>
<evidence type="ECO:0000313" key="4">
    <source>
        <dbReference type="Proteomes" id="UP000694941"/>
    </source>
</evidence>
<dbReference type="Gene3D" id="1.10.150.50">
    <property type="entry name" value="Transcription Factor, Ets-1"/>
    <property type="match status" value="1"/>
</dbReference>
<feature type="compositionally biased region" description="Pro residues" evidence="2">
    <location>
        <begin position="77"/>
        <end position="98"/>
    </location>
</feature>
<proteinExistence type="predicted"/>
<organism evidence="4 5">
    <name type="scientific">Limulus polyphemus</name>
    <name type="common">Atlantic horseshoe crab</name>
    <dbReference type="NCBI Taxonomy" id="6850"/>
    <lineage>
        <taxon>Eukaryota</taxon>
        <taxon>Metazoa</taxon>
        <taxon>Ecdysozoa</taxon>
        <taxon>Arthropoda</taxon>
        <taxon>Chelicerata</taxon>
        <taxon>Merostomata</taxon>
        <taxon>Xiphosura</taxon>
        <taxon>Limulidae</taxon>
        <taxon>Limulus</taxon>
    </lineage>
</organism>
<feature type="compositionally biased region" description="Polar residues" evidence="2">
    <location>
        <begin position="448"/>
        <end position="490"/>
    </location>
</feature>
<feature type="compositionally biased region" description="Low complexity" evidence="2">
    <location>
        <begin position="812"/>
        <end position="826"/>
    </location>
</feature>